<evidence type="ECO:0000313" key="6">
    <source>
        <dbReference type="EMBL" id="TMW61510.1"/>
    </source>
</evidence>
<keyword evidence="7" id="KW-1185">Reference proteome</keyword>
<reference evidence="6" key="1">
    <citation type="submission" date="2019-03" db="EMBL/GenBank/DDBJ databases">
        <title>Long read genome sequence of the mycoparasitic Pythium oligandrum ATCC 38472 isolated from sugarbeet rhizosphere.</title>
        <authorList>
            <person name="Gaulin E."/>
        </authorList>
    </citation>
    <scope>NUCLEOTIDE SEQUENCE</scope>
    <source>
        <strain evidence="6">ATCC 38472_TT</strain>
    </source>
</reference>
<protein>
    <recommendedName>
        <fullName evidence="8">DNA-directed RNA polymerase I subunit RPA49</fullName>
    </recommendedName>
</protein>
<dbReference type="Pfam" id="PF06870">
    <property type="entry name" value="RNA_pol_I_A49"/>
    <property type="match status" value="1"/>
</dbReference>
<evidence type="ECO:0000256" key="2">
    <source>
        <dbReference type="ARBA" id="ARBA00009430"/>
    </source>
</evidence>
<keyword evidence="4" id="KW-0804">Transcription</keyword>
<gene>
    <name evidence="6" type="ORF">Poli38472_012701</name>
</gene>
<dbReference type="GO" id="GO:0003677">
    <property type="term" value="F:DNA binding"/>
    <property type="evidence" value="ECO:0007669"/>
    <property type="project" value="InterPro"/>
</dbReference>
<evidence type="ECO:0008006" key="8">
    <source>
        <dbReference type="Google" id="ProtNLM"/>
    </source>
</evidence>
<evidence type="ECO:0000256" key="1">
    <source>
        <dbReference type="ARBA" id="ARBA00004604"/>
    </source>
</evidence>
<accession>A0A8K1CE42</accession>
<dbReference type="GO" id="GO:0005730">
    <property type="term" value="C:nucleolus"/>
    <property type="evidence" value="ECO:0007669"/>
    <property type="project" value="UniProtKB-SubCell"/>
</dbReference>
<keyword evidence="5" id="KW-0539">Nucleus</keyword>
<dbReference type="GO" id="GO:0006351">
    <property type="term" value="P:DNA-templated transcription"/>
    <property type="evidence" value="ECO:0007669"/>
    <property type="project" value="InterPro"/>
</dbReference>
<comment type="caution">
    <text evidence="6">The sequence shown here is derived from an EMBL/GenBank/DDBJ whole genome shotgun (WGS) entry which is preliminary data.</text>
</comment>
<evidence type="ECO:0000256" key="4">
    <source>
        <dbReference type="ARBA" id="ARBA00023163"/>
    </source>
</evidence>
<dbReference type="AlphaFoldDB" id="A0A8K1CE42"/>
<proteinExistence type="inferred from homology"/>
<dbReference type="PANTHER" id="PTHR14440">
    <property type="entry name" value="DNA-DIRECTED RNA POLYMERASE I SUBUNIT RPA49"/>
    <property type="match status" value="1"/>
</dbReference>
<dbReference type="OrthoDB" id="532500at2759"/>
<comment type="similarity">
    <text evidence="2">Belongs to the eukaryotic RPA49/POLR1E RNA polymerase subunit family.</text>
</comment>
<dbReference type="Proteomes" id="UP000794436">
    <property type="component" value="Unassembled WGS sequence"/>
</dbReference>
<evidence type="ECO:0000256" key="3">
    <source>
        <dbReference type="ARBA" id="ARBA00022478"/>
    </source>
</evidence>
<comment type="subcellular location">
    <subcellularLocation>
        <location evidence="1">Nucleus</location>
        <location evidence="1">Nucleolus</location>
    </subcellularLocation>
</comment>
<name>A0A8K1CE42_PYTOL</name>
<dbReference type="GO" id="GO:0000428">
    <property type="term" value="C:DNA-directed RNA polymerase complex"/>
    <property type="evidence" value="ECO:0007669"/>
    <property type="project" value="UniProtKB-KW"/>
</dbReference>
<dbReference type="InterPro" id="IPR009668">
    <property type="entry name" value="RNA_pol-assoc_fac_A49-like"/>
</dbReference>
<evidence type="ECO:0000256" key="5">
    <source>
        <dbReference type="ARBA" id="ARBA00023242"/>
    </source>
</evidence>
<evidence type="ECO:0000313" key="7">
    <source>
        <dbReference type="Proteomes" id="UP000794436"/>
    </source>
</evidence>
<organism evidence="6 7">
    <name type="scientific">Pythium oligandrum</name>
    <name type="common">Mycoparasitic fungus</name>
    <dbReference type="NCBI Taxonomy" id="41045"/>
    <lineage>
        <taxon>Eukaryota</taxon>
        <taxon>Sar</taxon>
        <taxon>Stramenopiles</taxon>
        <taxon>Oomycota</taxon>
        <taxon>Peronosporomycetes</taxon>
        <taxon>Pythiales</taxon>
        <taxon>Pythiaceae</taxon>
        <taxon>Pythium</taxon>
    </lineage>
</organism>
<sequence length="425" mass="47306">MSKRVQVSLKHQATFDAAAPVVATFRNGPPPPGKRKDLAFEVFENTAKKQRLVVANTERVAYQGANFGYLTSSNDCASYVVGVYDKNTQEVRLCNINQIYMMQQTVKGSTDNVDENRGAAKSYMEKKRDLVEAFGSKKSKRIQKSIEENIVNVQNVSGAASITETLKKQMEKAQEDSRKRDAQSSAESAALATRNALLPPHNLDAATPEQVYNIRKFINPHVMESLKMKAEEWIEAFKTTSVADYAATNNFPAVVTRLLLSLRTPYDKTKLGYLVYLKYLLDLFHLHFPLRKSPVALSEEKGIPLVVLRSQLALFTDSAPGDNGYTNYLQPKQKRDKLIVYMIVVALTINGFSLDLTELATDLKRSAVSLSTYCRQLGCSVEKGRAETAVYGSNTLASKKQSVHRAVLSLPLQFPAVKRGVPARR</sequence>
<dbReference type="EMBL" id="SPLM01000076">
    <property type="protein sequence ID" value="TMW61510.1"/>
    <property type="molecule type" value="Genomic_DNA"/>
</dbReference>
<keyword evidence="3" id="KW-0240">DNA-directed RNA polymerase</keyword>